<gene>
    <name evidence="2" type="ORF">SAMN00808754_3172</name>
</gene>
<dbReference type="OrthoDB" id="9772751at2"/>
<protein>
    <submittedName>
        <fullName evidence="2">Methyltransferase domain-containing protein</fullName>
    </submittedName>
</protein>
<dbReference type="Proteomes" id="UP000192569">
    <property type="component" value="Chromosome I"/>
</dbReference>
<organism evidence="2 3">
    <name type="scientific">Thermanaeromonas toyohensis ToBE</name>
    <dbReference type="NCBI Taxonomy" id="698762"/>
    <lineage>
        <taxon>Bacteria</taxon>
        <taxon>Bacillati</taxon>
        <taxon>Bacillota</taxon>
        <taxon>Clostridia</taxon>
        <taxon>Neomoorellales</taxon>
        <taxon>Neomoorellaceae</taxon>
        <taxon>Thermanaeromonas</taxon>
    </lineage>
</organism>
<name>A0A1W1W376_9FIRM</name>
<evidence type="ECO:0000313" key="3">
    <source>
        <dbReference type="Proteomes" id="UP000192569"/>
    </source>
</evidence>
<keyword evidence="2" id="KW-0808">Transferase</keyword>
<dbReference type="SUPFAM" id="SSF53335">
    <property type="entry name" value="S-adenosyl-L-methionine-dependent methyltransferases"/>
    <property type="match status" value="1"/>
</dbReference>
<evidence type="ECO:0000259" key="1">
    <source>
        <dbReference type="Pfam" id="PF08241"/>
    </source>
</evidence>
<reference evidence="2 3" key="1">
    <citation type="submission" date="2017-04" db="EMBL/GenBank/DDBJ databases">
        <authorList>
            <person name="Afonso C.L."/>
            <person name="Miller P.J."/>
            <person name="Scott M.A."/>
            <person name="Spackman E."/>
            <person name="Goraichik I."/>
            <person name="Dimitrov K.M."/>
            <person name="Suarez D.L."/>
            <person name="Swayne D.E."/>
        </authorList>
    </citation>
    <scope>NUCLEOTIDE SEQUENCE [LARGE SCALE GENOMIC DNA]</scope>
    <source>
        <strain evidence="2 3">ToBE</strain>
    </source>
</reference>
<dbReference type="PANTHER" id="PTHR43591">
    <property type="entry name" value="METHYLTRANSFERASE"/>
    <property type="match status" value="1"/>
</dbReference>
<dbReference type="AlphaFoldDB" id="A0A1W1W376"/>
<dbReference type="GO" id="GO:0008757">
    <property type="term" value="F:S-adenosylmethionine-dependent methyltransferase activity"/>
    <property type="evidence" value="ECO:0007669"/>
    <property type="project" value="InterPro"/>
</dbReference>
<dbReference type="InterPro" id="IPR029063">
    <property type="entry name" value="SAM-dependent_MTases_sf"/>
</dbReference>
<sequence length="233" mass="25931">MAELFDKKSQDYDDWYKTPKGKLVDKIEKEAIYEYLKPEPGMEILDVGCGTGNLSLELARLGAQVTGIDISEPMLAKARYKAEREGLPIKFYRADARHLPFGEGTFDAVVSLTALEFVPDLREALEEAYRVLKPGGRLVVGVIGGNSAWSRYYQEKAARDPESLFHHAHFPTLEELLAAMPGERVQGRAVLFVPPDFDFSQVEEALALEEEARRQGRTDGGFVCALAYKVASS</sequence>
<keyword evidence="2" id="KW-0489">Methyltransferase</keyword>
<keyword evidence="3" id="KW-1185">Reference proteome</keyword>
<dbReference type="GO" id="GO:0032259">
    <property type="term" value="P:methylation"/>
    <property type="evidence" value="ECO:0007669"/>
    <property type="project" value="UniProtKB-KW"/>
</dbReference>
<feature type="domain" description="Methyltransferase type 11" evidence="1">
    <location>
        <begin position="45"/>
        <end position="140"/>
    </location>
</feature>
<proteinExistence type="predicted"/>
<dbReference type="Pfam" id="PF08241">
    <property type="entry name" value="Methyltransf_11"/>
    <property type="match status" value="1"/>
</dbReference>
<evidence type="ECO:0000313" key="2">
    <source>
        <dbReference type="EMBL" id="SMB99943.1"/>
    </source>
</evidence>
<dbReference type="EMBL" id="LT838272">
    <property type="protein sequence ID" value="SMB99943.1"/>
    <property type="molecule type" value="Genomic_DNA"/>
</dbReference>
<dbReference type="RefSeq" id="WP_084666818.1">
    <property type="nucleotide sequence ID" value="NZ_LT838272.1"/>
</dbReference>
<dbReference type="Gene3D" id="3.40.50.150">
    <property type="entry name" value="Vaccinia Virus protein VP39"/>
    <property type="match status" value="1"/>
</dbReference>
<dbReference type="InterPro" id="IPR013216">
    <property type="entry name" value="Methyltransf_11"/>
</dbReference>
<dbReference type="STRING" id="698762.SAMN00808754_3172"/>
<dbReference type="CDD" id="cd02440">
    <property type="entry name" value="AdoMet_MTases"/>
    <property type="match status" value="1"/>
</dbReference>
<accession>A0A1W1W376</accession>